<sequence length="463" mass="52417">MGLKPPRVLGPRFSIAHAGNGDVFIEGADLTFLCKKNTADFHDQMNVDVYEKWFSEQLLPNTPEGAVIVIDNTAYYSRSAFLTSGPVTKRNSSFRLSGTGIDLYNITGWTSVAEIFELSSAYHCLREKETFGAVLHSHYDTLYLPRNCTAKDIRESFIKLSKEWHPDKNSGDPKTHARFVKLNEAYSILSRPDKRKEYDLTLPRLEKVGGIYTTASRGRVVFRDGSFWENRDRSKDNFDQNKGYYGFRGINRVSNARIALLCFIFAGCGVYLQFLAIRFSMTLYRDRLDEYSYQNGLILSKARKEALLNGNKLQLEMMRERLGLSEEEQAVIISVPIIPPSADKEEEKEQGDVEALIWVIEKDERVAKTKSEVLETNRSTKTDAHSDVEEESLDLDIKLVSEVEIKSRVETTGDERMMDPIINSFESEDGARKTKGIFLEKLAKSPVNPSPAKISEEAAVNVA</sequence>
<reference evidence="3" key="1">
    <citation type="submission" date="2020-11" db="EMBL/GenBank/DDBJ databases">
        <authorList>
            <person name="Tran Van P."/>
        </authorList>
    </citation>
    <scope>NUCLEOTIDE SEQUENCE</scope>
</reference>
<accession>A0A7R9JQ16</accession>
<evidence type="ECO:0000313" key="3">
    <source>
        <dbReference type="EMBL" id="CAD7587173.1"/>
    </source>
</evidence>
<gene>
    <name evidence="3" type="ORF">TGEB3V08_LOCUS1395</name>
</gene>
<dbReference type="AlphaFoldDB" id="A0A7R9JQ16"/>
<dbReference type="SMART" id="SM00271">
    <property type="entry name" value="DnaJ"/>
    <property type="match status" value="1"/>
</dbReference>
<keyword evidence="1" id="KW-0812">Transmembrane</keyword>
<dbReference type="CDD" id="cd06257">
    <property type="entry name" value="DnaJ"/>
    <property type="match status" value="1"/>
</dbReference>
<dbReference type="PRINTS" id="PR00625">
    <property type="entry name" value="JDOMAIN"/>
</dbReference>
<dbReference type="SUPFAM" id="SSF46565">
    <property type="entry name" value="Chaperone J-domain"/>
    <property type="match status" value="1"/>
</dbReference>
<dbReference type="Gene3D" id="1.10.287.110">
    <property type="entry name" value="DnaJ domain"/>
    <property type="match status" value="1"/>
</dbReference>
<dbReference type="InterPro" id="IPR001623">
    <property type="entry name" value="DnaJ_domain"/>
</dbReference>
<proteinExistence type="predicted"/>
<evidence type="ECO:0000259" key="2">
    <source>
        <dbReference type="PROSITE" id="PS50076"/>
    </source>
</evidence>
<feature type="domain" description="J" evidence="2">
    <location>
        <begin position="137"/>
        <end position="202"/>
    </location>
</feature>
<organism evidence="3">
    <name type="scientific">Timema genevievae</name>
    <name type="common">Walking stick</name>
    <dbReference type="NCBI Taxonomy" id="629358"/>
    <lineage>
        <taxon>Eukaryota</taxon>
        <taxon>Metazoa</taxon>
        <taxon>Ecdysozoa</taxon>
        <taxon>Arthropoda</taxon>
        <taxon>Hexapoda</taxon>
        <taxon>Insecta</taxon>
        <taxon>Pterygota</taxon>
        <taxon>Neoptera</taxon>
        <taxon>Polyneoptera</taxon>
        <taxon>Phasmatodea</taxon>
        <taxon>Timematodea</taxon>
        <taxon>Timematoidea</taxon>
        <taxon>Timematidae</taxon>
        <taxon>Timema</taxon>
    </lineage>
</organism>
<dbReference type="EMBL" id="OE839425">
    <property type="protein sequence ID" value="CAD7587173.1"/>
    <property type="molecule type" value="Genomic_DNA"/>
</dbReference>
<dbReference type="PANTHER" id="PTHR44825:SF1">
    <property type="entry name" value="DNAJ HOMOLOG SUBFAMILY C MEMBER 4"/>
    <property type="match status" value="1"/>
</dbReference>
<keyword evidence="1" id="KW-0472">Membrane</keyword>
<dbReference type="PROSITE" id="PS50076">
    <property type="entry name" value="DNAJ_2"/>
    <property type="match status" value="1"/>
</dbReference>
<dbReference type="Pfam" id="PF00226">
    <property type="entry name" value="DnaJ"/>
    <property type="match status" value="1"/>
</dbReference>
<keyword evidence="1" id="KW-1133">Transmembrane helix</keyword>
<dbReference type="InterPro" id="IPR036869">
    <property type="entry name" value="J_dom_sf"/>
</dbReference>
<evidence type="ECO:0000256" key="1">
    <source>
        <dbReference type="SAM" id="Phobius"/>
    </source>
</evidence>
<dbReference type="PANTHER" id="PTHR44825">
    <property type="match status" value="1"/>
</dbReference>
<feature type="transmembrane region" description="Helical" evidence="1">
    <location>
        <begin position="258"/>
        <end position="277"/>
    </location>
</feature>
<protein>
    <recommendedName>
        <fullName evidence="2">J domain-containing protein</fullName>
    </recommendedName>
</protein>
<name>A0A7R9JQ16_TIMGE</name>
<dbReference type="InterPro" id="IPR052763">
    <property type="entry name" value="DnaJ_C4"/>
</dbReference>